<evidence type="ECO:0000256" key="1">
    <source>
        <dbReference type="SAM" id="MobiDB-lite"/>
    </source>
</evidence>
<feature type="domain" description="Outer membrane channel protein CpnT-like N-terminal" evidence="2">
    <location>
        <begin position="7"/>
        <end position="138"/>
    </location>
</feature>
<dbReference type="RefSeq" id="WP_251914381.1">
    <property type="nucleotide sequence ID" value="NZ_JAMRXG010000009.1"/>
</dbReference>
<name>A0A9X2E849_9NOCA</name>
<sequence length="627" mass="65505">MTLYLPEGLRWIGWVAGSSWPAGDEDAMWAVSAAWQAAGVELQALLTEIDTAKQVTMHAYPSGTAPAAMGQRFDKLRNGDQSLETLAELVRAVSESAFDMGTQLEATKLTIIVSLAWLALEILWAWLFPPTAPAVEAAAISTTRSFLRVFEDMAQKSIMNLARKLGASAEKRYFWKEIAGGRAVLPTAKGIGVYSVKFTESALTSMGLNSAVQLGQMAAGKRRHFDGTELGLSALASVAGAMPSREMARYLGNGIDKLAGHHLNSWWGRSARGAFIGASAGVVGSALGNVAMGAATGDWSSFSSPTGWVGTVSRGSAVGGARGLFAKSTPISTSDVRYRLWMHRPGAPRTAPTAGTAAPTGASAVGHDGSALPRSQRNADGSQALSTAPGGGTTTSGRAGSAGQGTDTPTVNSGRRSDHGSASYRTARESSVSSGQESFHTARESAGSGRESFHTARESAGSGRESFHTAPDPIRHAGRETIHSGRGAVGGDAPTTISRGSDAQSRSGRGRFEPPTSWSSSVDGGWSPPSRPGVAPPAQAGDADAAGGQQGSSDRREEPFLGAGKDMKAKTRPKRYPEWTPLPETFTAPDAPSPAEWLPARPRPVEDRVDVAFTLDSGGNSERKKEK</sequence>
<reference evidence="3" key="1">
    <citation type="submission" date="2022-06" db="EMBL/GenBank/DDBJ databases">
        <title>Novel species in genus nocardia.</title>
        <authorList>
            <person name="Li F."/>
        </authorList>
    </citation>
    <scope>NUCLEOTIDE SEQUENCE</scope>
    <source>
        <strain evidence="3">CDC141</strain>
    </source>
</reference>
<feature type="compositionally biased region" description="Polar residues" evidence="1">
    <location>
        <begin position="495"/>
        <end position="507"/>
    </location>
</feature>
<feature type="compositionally biased region" description="Polar residues" evidence="1">
    <location>
        <begin position="429"/>
        <end position="439"/>
    </location>
</feature>
<feature type="compositionally biased region" description="Low complexity" evidence="1">
    <location>
        <begin position="345"/>
        <end position="366"/>
    </location>
</feature>
<feature type="region of interest" description="Disordered" evidence="1">
    <location>
        <begin position="345"/>
        <end position="603"/>
    </location>
</feature>
<evidence type="ECO:0000313" key="3">
    <source>
        <dbReference type="EMBL" id="MCM6776067.1"/>
    </source>
</evidence>
<feature type="compositionally biased region" description="Low complexity" evidence="1">
    <location>
        <begin position="536"/>
        <end position="547"/>
    </location>
</feature>
<feature type="compositionally biased region" description="Low complexity" evidence="1">
    <location>
        <begin position="395"/>
        <end position="406"/>
    </location>
</feature>
<dbReference type="AlphaFoldDB" id="A0A9X2E849"/>
<keyword evidence="4" id="KW-1185">Reference proteome</keyword>
<protein>
    <recommendedName>
        <fullName evidence="2">Outer membrane channel protein CpnT-like N-terminal domain-containing protein</fullName>
    </recommendedName>
</protein>
<feature type="compositionally biased region" description="Polar residues" evidence="1">
    <location>
        <begin position="373"/>
        <end position="385"/>
    </location>
</feature>
<dbReference type="InterPro" id="IPR057746">
    <property type="entry name" value="CpnT-like_N"/>
</dbReference>
<feature type="compositionally biased region" description="Basic and acidic residues" evidence="1">
    <location>
        <begin position="473"/>
        <end position="483"/>
    </location>
</feature>
<proteinExistence type="predicted"/>
<dbReference type="EMBL" id="JAMRXG010000009">
    <property type="protein sequence ID" value="MCM6776067.1"/>
    <property type="molecule type" value="Genomic_DNA"/>
</dbReference>
<organism evidence="3 4">
    <name type="scientific">Nocardia pulmonis</name>
    <dbReference type="NCBI Taxonomy" id="2951408"/>
    <lineage>
        <taxon>Bacteria</taxon>
        <taxon>Bacillati</taxon>
        <taxon>Actinomycetota</taxon>
        <taxon>Actinomycetes</taxon>
        <taxon>Mycobacteriales</taxon>
        <taxon>Nocardiaceae</taxon>
        <taxon>Nocardia</taxon>
    </lineage>
</organism>
<dbReference type="Proteomes" id="UP001139157">
    <property type="component" value="Unassembled WGS sequence"/>
</dbReference>
<accession>A0A9X2E849</accession>
<gene>
    <name evidence="3" type="ORF">NDR86_21525</name>
</gene>
<evidence type="ECO:0000313" key="4">
    <source>
        <dbReference type="Proteomes" id="UP001139157"/>
    </source>
</evidence>
<evidence type="ECO:0000259" key="2">
    <source>
        <dbReference type="Pfam" id="PF25547"/>
    </source>
</evidence>
<feature type="compositionally biased region" description="Basic and acidic residues" evidence="1">
    <location>
        <begin position="553"/>
        <end position="569"/>
    </location>
</feature>
<comment type="caution">
    <text evidence="3">The sequence shown here is derived from an EMBL/GenBank/DDBJ whole genome shotgun (WGS) entry which is preliminary data.</text>
</comment>
<dbReference type="Pfam" id="PF25547">
    <property type="entry name" value="WXG100_2"/>
    <property type="match status" value="1"/>
</dbReference>